<organism evidence="15 16">
    <name type="scientific">Mytilus coruscus</name>
    <name type="common">Sea mussel</name>
    <dbReference type="NCBI Taxonomy" id="42192"/>
    <lineage>
        <taxon>Eukaryota</taxon>
        <taxon>Metazoa</taxon>
        <taxon>Spiralia</taxon>
        <taxon>Lophotrochozoa</taxon>
        <taxon>Mollusca</taxon>
        <taxon>Bivalvia</taxon>
        <taxon>Autobranchia</taxon>
        <taxon>Pteriomorphia</taxon>
        <taxon>Mytilida</taxon>
        <taxon>Mytiloidea</taxon>
        <taxon>Mytilidae</taxon>
        <taxon>Mytilinae</taxon>
        <taxon>Mytilus</taxon>
    </lineage>
</organism>
<dbReference type="PROSITE" id="PS00666">
    <property type="entry name" value="DHDPS_2"/>
    <property type="match status" value="1"/>
</dbReference>
<evidence type="ECO:0000256" key="5">
    <source>
        <dbReference type="ARBA" id="ARBA00018425"/>
    </source>
</evidence>
<evidence type="ECO:0000256" key="1">
    <source>
        <dbReference type="ARBA" id="ARBA00002577"/>
    </source>
</evidence>
<evidence type="ECO:0000256" key="8">
    <source>
        <dbReference type="ARBA" id="ARBA00030874"/>
    </source>
</evidence>
<dbReference type="GO" id="GO:0005739">
    <property type="term" value="C:mitochondrion"/>
    <property type="evidence" value="ECO:0007669"/>
    <property type="project" value="TreeGrafter"/>
</dbReference>
<dbReference type="GO" id="GO:0009436">
    <property type="term" value="P:glyoxylate catabolic process"/>
    <property type="evidence" value="ECO:0007669"/>
    <property type="project" value="TreeGrafter"/>
</dbReference>
<comment type="similarity">
    <text evidence="2 12">Belongs to the DapA family.</text>
</comment>
<dbReference type="SUPFAM" id="SSF51569">
    <property type="entry name" value="Aldolase"/>
    <property type="match status" value="1"/>
</dbReference>
<proteinExistence type="inferred from homology"/>
<evidence type="ECO:0000256" key="12">
    <source>
        <dbReference type="PIRNR" id="PIRNR001365"/>
    </source>
</evidence>
<feature type="active site" description="Schiff-base intermediate with substrate" evidence="13">
    <location>
        <position position="196"/>
    </location>
</feature>
<comment type="function">
    <text evidence="1">Catalyzes the final step in the metabolic pathway of hydroxyproline.</text>
</comment>
<dbReference type="InterPro" id="IPR002220">
    <property type="entry name" value="DapA-like"/>
</dbReference>
<name>A0A6J8F098_MYTCO</name>
<dbReference type="PANTHER" id="PTHR12128">
    <property type="entry name" value="DIHYDRODIPICOLINATE SYNTHASE"/>
    <property type="match status" value="1"/>
</dbReference>
<dbReference type="GO" id="GO:0008840">
    <property type="term" value="F:4-hydroxy-tetrahydrodipicolinate synthase activity"/>
    <property type="evidence" value="ECO:0007669"/>
    <property type="project" value="TreeGrafter"/>
</dbReference>
<keyword evidence="7" id="KW-0704">Schiff base</keyword>
<evidence type="ECO:0000313" key="15">
    <source>
        <dbReference type="EMBL" id="CAC5426329.1"/>
    </source>
</evidence>
<evidence type="ECO:0000256" key="7">
    <source>
        <dbReference type="ARBA" id="ARBA00023270"/>
    </source>
</evidence>
<dbReference type="InterPro" id="IPR020625">
    <property type="entry name" value="Schiff_base-form_aldolases_AS"/>
</dbReference>
<feature type="binding site" evidence="14">
    <location>
        <position position="239"/>
    </location>
    <ligand>
        <name>pyruvate</name>
        <dbReference type="ChEBI" id="CHEBI:15361"/>
    </ligand>
</feature>
<gene>
    <name evidence="15" type="ORF">MCOR_58051</name>
</gene>
<comment type="subunit">
    <text evidence="3">Homotetramer.</text>
</comment>
<comment type="catalytic activity">
    <reaction evidence="10">
        <text>(4R)-4-hydroxy-2-oxoglutarate = glyoxylate + pyruvate</text>
        <dbReference type="Rhea" id="RHEA:30687"/>
        <dbReference type="ChEBI" id="CHEBI:15361"/>
        <dbReference type="ChEBI" id="CHEBI:36655"/>
        <dbReference type="ChEBI" id="CHEBI:62213"/>
        <dbReference type="EC" id="4.1.3.16"/>
    </reaction>
</comment>
<dbReference type="OrthoDB" id="191315at2759"/>
<feature type="active site" description="Proton donor/acceptor" evidence="13">
    <location>
        <position position="168"/>
    </location>
</feature>
<dbReference type="EC" id="4.1.3.16" evidence="4"/>
<dbReference type="Pfam" id="PF00701">
    <property type="entry name" value="DHDPS"/>
    <property type="match status" value="1"/>
</dbReference>
<dbReference type="CDD" id="cd00408">
    <property type="entry name" value="DHDPS-like"/>
    <property type="match status" value="1"/>
</dbReference>
<dbReference type="SMART" id="SM01130">
    <property type="entry name" value="DHDPS"/>
    <property type="match status" value="1"/>
</dbReference>
<evidence type="ECO:0000256" key="14">
    <source>
        <dbReference type="PIRSR" id="PIRSR001365-2"/>
    </source>
</evidence>
<dbReference type="Gene3D" id="3.20.20.70">
    <property type="entry name" value="Aldolase class I"/>
    <property type="match status" value="1"/>
</dbReference>
<dbReference type="AlphaFoldDB" id="A0A6J8F098"/>
<dbReference type="PIRSF" id="PIRSF001365">
    <property type="entry name" value="DHDPS"/>
    <property type="match status" value="1"/>
</dbReference>
<dbReference type="PRINTS" id="PR00146">
    <property type="entry name" value="DHPICSNTHASE"/>
</dbReference>
<evidence type="ECO:0000256" key="4">
    <source>
        <dbReference type="ARBA" id="ARBA00012215"/>
    </source>
</evidence>
<evidence type="ECO:0000256" key="3">
    <source>
        <dbReference type="ARBA" id="ARBA00011881"/>
    </source>
</evidence>
<protein>
    <recommendedName>
        <fullName evidence="5">4-hydroxy-2-oxoglutarate aldolase, mitochondrial</fullName>
        <ecNumber evidence="4">4.1.3.16</ecNumber>
    </recommendedName>
    <alternativeName>
        <fullName evidence="9">Dihydrodipicolinate synthase-like</fullName>
    </alternativeName>
    <alternativeName>
        <fullName evidence="8">Probable 2-keto-4-hydroxyglutarate aldolase</fullName>
    </alternativeName>
</protein>
<dbReference type="EMBL" id="CACVKT020010427">
    <property type="protein sequence ID" value="CAC5426329.1"/>
    <property type="molecule type" value="Genomic_DNA"/>
</dbReference>
<evidence type="ECO:0000256" key="2">
    <source>
        <dbReference type="ARBA" id="ARBA00007592"/>
    </source>
</evidence>
<dbReference type="InterPro" id="IPR013785">
    <property type="entry name" value="Aldolase_TIM"/>
</dbReference>
<evidence type="ECO:0000313" key="16">
    <source>
        <dbReference type="Proteomes" id="UP000507470"/>
    </source>
</evidence>
<accession>A0A6J8F098</accession>
<comment type="catalytic activity">
    <reaction evidence="11">
        <text>(4S)-4-hydroxy-2-oxoglutarate = glyoxylate + pyruvate</text>
        <dbReference type="Rhea" id="RHEA:35639"/>
        <dbReference type="ChEBI" id="CHEBI:15361"/>
        <dbReference type="ChEBI" id="CHEBI:36655"/>
        <dbReference type="ChEBI" id="CHEBI:71685"/>
        <dbReference type="EC" id="4.1.3.16"/>
    </reaction>
</comment>
<reference evidence="15 16" key="1">
    <citation type="submission" date="2020-06" db="EMBL/GenBank/DDBJ databases">
        <authorList>
            <person name="Li R."/>
            <person name="Bekaert M."/>
        </authorList>
    </citation>
    <scope>NUCLEOTIDE SEQUENCE [LARGE SCALE GENOMIC DNA]</scope>
    <source>
        <strain evidence="16">wild</strain>
    </source>
</reference>
<sequence>MSHILRRAIHLTHKSSLKRGTRLNFAFRCVSTLDISGVYPPIATPFNSDESIAYDKLERNLQQWNTIPFKGYVVQGSNGEYAYLTPEERVELMKKVVQWVGDKKLIIAGSGCESTRDTISMTQKMADVGAKAALVVTPCYYKGGMNNTALINHYTKVADTSPIPVILYSVPGNTAIDLEPEVIIKLSEHKNIIGLKDSGGDIGKLGSLVYATQKNDFQILAGSASFLFPAYAVGCVGGVLGLANVLGKACCDLEQLYKDGKMEEAKQLQHRLIAPNMAVTKRFGVPGLKVAMEWFGYYGGPTRSPLQPIRQSDIDIIRNVFKTNGFLD</sequence>
<evidence type="ECO:0000256" key="11">
    <source>
        <dbReference type="ARBA" id="ARBA00033613"/>
    </source>
</evidence>
<evidence type="ECO:0000256" key="6">
    <source>
        <dbReference type="ARBA" id="ARBA00023239"/>
    </source>
</evidence>
<dbReference type="Proteomes" id="UP000507470">
    <property type="component" value="Unassembled WGS sequence"/>
</dbReference>
<keyword evidence="16" id="KW-1185">Reference proteome</keyword>
<keyword evidence="6 12" id="KW-0456">Lyase</keyword>
<dbReference type="GO" id="GO:0008700">
    <property type="term" value="F:(R,S)-4-hydroxy-2-oxoglutarate aldolase activity"/>
    <property type="evidence" value="ECO:0007669"/>
    <property type="project" value="UniProtKB-EC"/>
</dbReference>
<dbReference type="PANTHER" id="PTHR12128:SF66">
    <property type="entry name" value="4-HYDROXY-2-OXOGLUTARATE ALDOLASE, MITOCHONDRIAL"/>
    <property type="match status" value="1"/>
</dbReference>
<evidence type="ECO:0000256" key="9">
    <source>
        <dbReference type="ARBA" id="ARBA00032879"/>
    </source>
</evidence>
<evidence type="ECO:0000256" key="13">
    <source>
        <dbReference type="PIRSR" id="PIRSR001365-1"/>
    </source>
</evidence>
<evidence type="ECO:0000256" key="10">
    <source>
        <dbReference type="ARBA" id="ARBA00033610"/>
    </source>
</evidence>